<evidence type="ECO:0000313" key="5">
    <source>
        <dbReference type="EMBL" id="SCC08021.1"/>
    </source>
</evidence>
<accession>A0A0V8HJK4</accession>
<evidence type="ECO:0000313" key="6">
    <source>
        <dbReference type="Proteomes" id="UP000181997"/>
    </source>
</evidence>
<evidence type="ECO:0000256" key="1">
    <source>
        <dbReference type="ARBA" id="ARBA00006534"/>
    </source>
</evidence>
<dbReference type="PANTHER" id="PTHR20842:SF0">
    <property type="entry name" value="ALPHA-ASPARTYL DIPEPTIDASE"/>
    <property type="match status" value="1"/>
</dbReference>
<dbReference type="InterPro" id="IPR005320">
    <property type="entry name" value="Peptidase_S51"/>
</dbReference>
<evidence type="ECO:0000256" key="4">
    <source>
        <dbReference type="ARBA" id="ARBA00022825"/>
    </source>
</evidence>
<dbReference type="RefSeq" id="WP_052011619.1">
    <property type="nucleotide sequence ID" value="NZ_FMAU01000002.1"/>
</dbReference>
<evidence type="ECO:0000256" key="2">
    <source>
        <dbReference type="ARBA" id="ARBA00022670"/>
    </source>
</evidence>
<dbReference type="GO" id="GO:0006508">
    <property type="term" value="P:proteolysis"/>
    <property type="evidence" value="ECO:0007669"/>
    <property type="project" value="UniProtKB-KW"/>
</dbReference>
<evidence type="ECO:0000256" key="3">
    <source>
        <dbReference type="ARBA" id="ARBA00022801"/>
    </source>
</evidence>
<keyword evidence="6" id="KW-1185">Reference proteome</keyword>
<keyword evidence="2" id="KW-0645">Protease</keyword>
<dbReference type="SUPFAM" id="SSF52317">
    <property type="entry name" value="Class I glutamine amidotransferase-like"/>
    <property type="match status" value="1"/>
</dbReference>
<keyword evidence="3" id="KW-0378">Hydrolase</keyword>
<comment type="similarity">
    <text evidence="1">Belongs to the peptidase S51 family.</text>
</comment>
<name>A0A0V8HJK4_9BACI</name>
<dbReference type="PANTHER" id="PTHR20842">
    <property type="entry name" value="PROTEASE S51 ALPHA-ASPARTYL DIPEPTIDASE"/>
    <property type="match status" value="1"/>
</dbReference>
<gene>
    <name evidence="5" type="ORF">GA0061094_2338</name>
</gene>
<dbReference type="GO" id="GO:0008236">
    <property type="term" value="F:serine-type peptidase activity"/>
    <property type="evidence" value="ECO:0007669"/>
    <property type="project" value="UniProtKB-KW"/>
</dbReference>
<dbReference type="OrthoDB" id="9778515at2"/>
<dbReference type="Pfam" id="PF03575">
    <property type="entry name" value="Peptidase_S51"/>
    <property type="match status" value="1"/>
</dbReference>
<reference evidence="6" key="1">
    <citation type="submission" date="2016-08" db="EMBL/GenBank/DDBJ databases">
        <authorList>
            <person name="Varghese N."/>
            <person name="Submissions Spin"/>
        </authorList>
    </citation>
    <scope>NUCLEOTIDE SEQUENCE [LARGE SCALE GENOMIC DNA]</scope>
    <source>
        <strain evidence="6">SGD-1123</strain>
    </source>
</reference>
<dbReference type="Proteomes" id="UP000181997">
    <property type="component" value="Unassembled WGS sequence"/>
</dbReference>
<dbReference type="Gene3D" id="3.40.50.880">
    <property type="match status" value="1"/>
</dbReference>
<organism evidence="5 6">
    <name type="scientific">[Bacillus] enclensis</name>
    <dbReference type="NCBI Taxonomy" id="1402860"/>
    <lineage>
        <taxon>Bacteria</taxon>
        <taxon>Bacillati</taxon>
        <taxon>Bacillota</taxon>
        <taxon>Bacilli</taxon>
        <taxon>Bacillales</taxon>
        <taxon>Bacillaceae</taxon>
        <taxon>Rossellomorea</taxon>
    </lineage>
</organism>
<protein>
    <submittedName>
        <fullName evidence="5">Dipeptidase E</fullName>
    </submittedName>
</protein>
<keyword evidence="4" id="KW-0720">Serine protease</keyword>
<proteinExistence type="inferred from homology"/>
<dbReference type="EMBL" id="FMAU01000002">
    <property type="protein sequence ID" value="SCC08021.1"/>
    <property type="molecule type" value="Genomic_DNA"/>
</dbReference>
<dbReference type="AlphaFoldDB" id="A0A0V8HJK4"/>
<dbReference type="InterPro" id="IPR029062">
    <property type="entry name" value="Class_I_gatase-like"/>
</dbReference>
<sequence length="227" mass="25194">MQKLILSGGGDEIQTRIIDEYFASMLNIDQRLLYIPVAMEANVEAYNECYEWLTGVFRPLGVTCFEMWTDLDDKRLEDLRCFSAVYIGGGNTFHLLKKLKDTKFSELLSQYISEGGIVYGGSAGGIILGSHIETCALNDDNTTGMMDYSGLGCIGSYAIHCHYERGQEGFIHSLTSKWNKPVIALSEETGIAVQGNQIKVIGKQPAHVFDGKNTFEIGVGKVIEWKE</sequence>